<protein>
    <submittedName>
        <fullName evidence="1">Transmembrane regulatory protein ToxS</fullName>
    </submittedName>
</protein>
<keyword evidence="1" id="KW-0472">Membrane</keyword>
<dbReference type="InterPro" id="IPR035288">
    <property type="entry name" value="ToxS"/>
</dbReference>
<dbReference type="EMBL" id="CAKLCM010000002">
    <property type="protein sequence ID" value="CAH0526756.1"/>
    <property type="molecule type" value="Genomic_DNA"/>
</dbReference>
<evidence type="ECO:0000313" key="1">
    <source>
        <dbReference type="EMBL" id="CAH0526756.1"/>
    </source>
</evidence>
<keyword evidence="2" id="KW-1185">Reference proteome</keyword>
<name>A0ABM8ZJA0_9VIBR</name>
<keyword evidence="1" id="KW-0812">Transmembrane</keyword>
<evidence type="ECO:0000313" key="2">
    <source>
        <dbReference type="Proteomes" id="UP000838160"/>
    </source>
</evidence>
<sequence>MKMKHALALLTFSAFMSGWLYWNSTSELEQVLTSKEWQSNLVGVVAENEHSDSNIGPLSRLELFSNVRYLPNGDYIRESTLRLFGQEADKQTVYKVSEKGEWQMSDNYLLLSPREFQDAASAQSNEFTPSQLTLIKQFLRLEAQQSRRVDVVDEKTLLLTSLNQGSSVLFSN</sequence>
<comment type="caution">
    <text evidence="1">The sequence shown here is derived from an EMBL/GenBank/DDBJ whole genome shotgun (WGS) entry which is preliminary data.</text>
</comment>
<gene>
    <name evidence="1" type="primary">toxS</name>
    <name evidence="1" type="ORF">VHP8226_02128</name>
</gene>
<dbReference type="Pfam" id="PF17323">
    <property type="entry name" value="ToxS"/>
    <property type="match status" value="1"/>
</dbReference>
<proteinExistence type="predicted"/>
<dbReference type="Proteomes" id="UP000838160">
    <property type="component" value="Unassembled WGS sequence"/>
</dbReference>
<accession>A0ABM8ZJA0</accession>
<organism evidence="1 2">
    <name type="scientific">Vibrio hippocampi</name>
    <dbReference type="NCBI Taxonomy" id="654686"/>
    <lineage>
        <taxon>Bacteria</taxon>
        <taxon>Pseudomonadati</taxon>
        <taxon>Pseudomonadota</taxon>
        <taxon>Gammaproteobacteria</taxon>
        <taxon>Vibrionales</taxon>
        <taxon>Vibrionaceae</taxon>
        <taxon>Vibrio</taxon>
    </lineage>
</organism>
<dbReference type="RefSeq" id="WP_237485005.1">
    <property type="nucleotide sequence ID" value="NZ_CAKLCM010000002.1"/>
</dbReference>
<reference evidence="1" key="1">
    <citation type="submission" date="2021-12" db="EMBL/GenBank/DDBJ databases">
        <authorList>
            <person name="Rodrigo-Torres L."/>
            <person name="Arahal R. D."/>
            <person name="Lucena T."/>
        </authorList>
    </citation>
    <scope>NUCLEOTIDE SEQUENCE</scope>
    <source>
        <strain evidence="1">CECT 8226</strain>
    </source>
</reference>